<dbReference type="InterPro" id="IPR013216">
    <property type="entry name" value="Methyltransf_11"/>
</dbReference>
<dbReference type="InterPro" id="IPR052356">
    <property type="entry name" value="Thiol_S-MT"/>
</dbReference>
<dbReference type="SUPFAM" id="SSF53335">
    <property type="entry name" value="S-adenosyl-L-methionine-dependent methyltransferases"/>
    <property type="match status" value="1"/>
</dbReference>
<dbReference type="eggNOG" id="COG2226">
    <property type="taxonomic scope" value="Bacteria"/>
</dbReference>
<organism evidence="2 3">
    <name type="scientific">Plesiocystis pacifica SIR-1</name>
    <dbReference type="NCBI Taxonomy" id="391625"/>
    <lineage>
        <taxon>Bacteria</taxon>
        <taxon>Pseudomonadati</taxon>
        <taxon>Myxococcota</taxon>
        <taxon>Polyangia</taxon>
        <taxon>Nannocystales</taxon>
        <taxon>Nannocystaceae</taxon>
        <taxon>Plesiocystis</taxon>
    </lineage>
</organism>
<sequence length="207" mass="22630">MGLYERRICPHVTELALRGGWAHKLRRQLLAPVAGRVLEIGFGTGLNLQHYTDAVTELAILDPGEGMHRLARERIAASPLAIEAHRLGAESLPFPDARFDAVVCTFTLCTVADPSAVARELHRVLVPSGSLHLVEHVGSSSPRLRRWQDRLNPVQKLVACGCNLNREVEPLLEAAGFGSLALERLSEPRMPPLLRELVRGTAHKGAA</sequence>
<comment type="caution">
    <text evidence="2">The sequence shown here is derived from an EMBL/GenBank/DDBJ whole genome shotgun (WGS) entry which is preliminary data.</text>
</comment>
<proteinExistence type="predicted"/>
<dbReference type="PANTHER" id="PTHR45036:SF1">
    <property type="entry name" value="METHYLTRANSFERASE LIKE 7A"/>
    <property type="match status" value="1"/>
</dbReference>
<dbReference type="GO" id="GO:0032259">
    <property type="term" value="P:methylation"/>
    <property type="evidence" value="ECO:0007669"/>
    <property type="project" value="UniProtKB-KW"/>
</dbReference>
<evidence type="ECO:0000313" key="3">
    <source>
        <dbReference type="Proteomes" id="UP000005801"/>
    </source>
</evidence>
<dbReference type="Pfam" id="PF08241">
    <property type="entry name" value="Methyltransf_11"/>
    <property type="match status" value="1"/>
</dbReference>
<dbReference type="Proteomes" id="UP000005801">
    <property type="component" value="Unassembled WGS sequence"/>
</dbReference>
<dbReference type="EMBL" id="ABCS01000009">
    <property type="protein sequence ID" value="EDM80600.1"/>
    <property type="molecule type" value="Genomic_DNA"/>
</dbReference>
<name>A6G0F4_9BACT</name>
<dbReference type="OrthoDB" id="9777830at2"/>
<gene>
    <name evidence="2" type="ORF">PPSIR1_36944</name>
</gene>
<dbReference type="STRING" id="391625.PPSIR1_36944"/>
<dbReference type="AlphaFoldDB" id="A6G0F4"/>
<keyword evidence="3" id="KW-1185">Reference proteome</keyword>
<dbReference type="Gene3D" id="3.40.50.150">
    <property type="entry name" value="Vaccinia Virus protein VP39"/>
    <property type="match status" value="1"/>
</dbReference>
<accession>A6G0F4</accession>
<evidence type="ECO:0000259" key="1">
    <source>
        <dbReference type="Pfam" id="PF08241"/>
    </source>
</evidence>
<reference evidence="2 3" key="1">
    <citation type="submission" date="2007-06" db="EMBL/GenBank/DDBJ databases">
        <authorList>
            <person name="Shimkets L."/>
            <person name="Ferriera S."/>
            <person name="Johnson J."/>
            <person name="Kravitz S."/>
            <person name="Beeson K."/>
            <person name="Sutton G."/>
            <person name="Rogers Y.-H."/>
            <person name="Friedman R."/>
            <person name="Frazier M."/>
            <person name="Venter J.C."/>
        </authorList>
    </citation>
    <scope>NUCLEOTIDE SEQUENCE [LARGE SCALE GENOMIC DNA]</scope>
    <source>
        <strain evidence="2 3">SIR-1</strain>
    </source>
</reference>
<keyword evidence="2" id="KW-0808">Transferase</keyword>
<dbReference type="PANTHER" id="PTHR45036">
    <property type="entry name" value="METHYLTRANSFERASE LIKE 7B"/>
    <property type="match status" value="1"/>
</dbReference>
<dbReference type="CDD" id="cd02440">
    <property type="entry name" value="AdoMet_MTases"/>
    <property type="match status" value="1"/>
</dbReference>
<protein>
    <submittedName>
        <fullName evidence="2">Methyltransferase, UbiE/COQ5 family protein</fullName>
    </submittedName>
</protein>
<dbReference type="RefSeq" id="WP_006970203.1">
    <property type="nucleotide sequence ID" value="NZ_ABCS01000009.1"/>
</dbReference>
<evidence type="ECO:0000313" key="2">
    <source>
        <dbReference type="EMBL" id="EDM80600.1"/>
    </source>
</evidence>
<feature type="domain" description="Methyltransferase type 11" evidence="1">
    <location>
        <begin position="38"/>
        <end position="131"/>
    </location>
</feature>
<dbReference type="GO" id="GO:0008757">
    <property type="term" value="F:S-adenosylmethionine-dependent methyltransferase activity"/>
    <property type="evidence" value="ECO:0007669"/>
    <property type="project" value="InterPro"/>
</dbReference>
<dbReference type="InterPro" id="IPR029063">
    <property type="entry name" value="SAM-dependent_MTases_sf"/>
</dbReference>
<keyword evidence="2" id="KW-0489">Methyltransferase</keyword>